<dbReference type="STRING" id="67767.A0A0J7NQF0"/>
<organism evidence="7 8">
    <name type="scientific">Lasius niger</name>
    <name type="common">Black garden ant</name>
    <dbReference type="NCBI Taxonomy" id="67767"/>
    <lineage>
        <taxon>Eukaryota</taxon>
        <taxon>Metazoa</taxon>
        <taxon>Ecdysozoa</taxon>
        <taxon>Arthropoda</taxon>
        <taxon>Hexapoda</taxon>
        <taxon>Insecta</taxon>
        <taxon>Pterygota</taxon>
        <taxon>Neoptera</taxon>
        <taxon>Endopterygota</taxon>
        <taxon>Hymenoptera</taxon>
        <taxon>Apocrita</taxon>
        <taxon>Aculeata</taxon>
        <taxon>Formicoidea</taxon>
        <taxon>Formicidae</taxon>
        <taxon>Formicinae</taxon>
        <taxon>Lasius</taxon>
        <taxon>Lasius</taxon>
    </lineage>
</organism>
<dbReference type="Gene3D" id="2.60.120.830">
    <property type="match status" value="1"/>
</dbReference>
<dbReference type="Pfam" id="PF19030">
    <property type="entry name" value="TSP1_ADAMTS"/>
    <property type="match status" value="1"/>
</dbReference>
<dbReference type="PANTHER" id="PTHR13723:SF200">
    <property type="entry name" value="ADAM METALLOPEPTIDASE WITH THROMBOSPONDIN TYPE 1 MOTIF B, ISOFORM B"/>
    <property type="match status" value="1"/>
</dbReference>
<dbReference type="PROSITE" id="PS50092">
    <property type="entry name" value="TSP1"/>
    <property type="match status" value="2"/>
</dbReference>
<dbReference type="GO" id="GO:0005576">
    <property type="term" value="C:extracellular region"/>
    <property type="evidence" value="ECO:0007669"/>
    <property type="project" value="UniProtKB-SubCell"/>
</dbReference>
<proteinExistence type="predicted"/>
<feature type="disulfide bond" evidence="4">
    <location>
        <begin position="30"/>
        <end position="39"/>
    </location>
</feature>
<feature type="domain" description="ADAMTS/ADAMTS-like Spacer 1" evidence="6">
    <location>
        <begin position="165"/>
        <end position="252"/>
    </location>
</feature>
<comment type="caution">
    <text evidence="7">The sequence shown here is derived from an EMBL/GenBank/DDBJ whole genome shotgun (WGS) entry which is preliminary data.</text>
</comment>
<dbReference type="AlphaFoldDB" id="A0A0J7NQF0"/>
<dbReference type="InterPro" id="IPR050439">
    <property type="entry name" value="ADAMTS_ADAMTS-like"/>
</dbReference>
<keyword evidence="2" id="KW-0964">Secreted</keyword>
<evidence type="ECO:0000313" key="7">
    <source>
        <dbReference type="EMBL" id="KMQ94665.1"/>
    </source>
</evidence>
<dbReference type="GO" id="GO:0007229">
    <property type="term" value="P:integrin-mediated signaling pathway"/>
    <property type="evidence" value="ECO:0007669"/>
    <property type="project" value="UniProtKB-KW"/>
</dbReference>
<evidence type="ECO:0000259" key="6">
    <source>
        <dbReference type="Pfam" id="PF05986"/>
    </source>
</evidence>
<evidence type="ECO:0000256" key="2">
    <source>
        <dbReference type="ARBA" id="ARBA00022525"/>
    </source>
</evidence>
<keyword evidence="7" id="KW-0401">Integrin</keyword>
<feature type="compositionally biased region" description="Basic and acidic residues" evidence="5">
    <location>
        <begin position="372"/>
        <end position="392"/>
    </location>
</feature>
<keyword evidence="8" id="KW-1185">Reference proteome</keyword>
<evidence type="ECO:0000256" key="3">
    <source>
        <dbReference type="ARBA" id="ARBA00023157"/>
    </source>
</evidence>
<evidence type="ECO:0000256" key="4">
    <source>
        <dbReference type="PIRSR" id="PIRSR613273-3"/>
    </source>
</evidence>
<accession>A0A0J7NQF0</accession>
<dbReference type="EMBL" id="LBMM01002557">
    <property type="protein sequence ID" value="KMQ94665.1"/>
    <property type="molecule type" value="Genomic_DNA"/>
</dbReference>
<evidence type="ECO:0000256" key="5">
    <source>
        <dbReference type="SAM" id="MobiDB-lite"/>
    </source>
</evidence>
<dbReference type="InterPro" id="IPR013273">
    <property type="entry name" value="ADAMTS/ADAMTS-like"/>
</dbReference>
<dbReference type="InterPro" id="IPR036383">
    <property type="entry name" value="TSP1_rpt_sf"/>
</dbReference>
<evidence type="ECO:0000256" key="1">
    <source>
        <dbReference type="ARBA" id="ARBA00004613"/>
    </source>
</evidence>
<dbReference type="PaxDb" id="67767-A0A0J7NQF0"/>
<dbReference type="Pfam" id="PF05986">
    <property type="entry name" value="ADAMTS_spacer1"/>
    <property type="match status" value="1"/>
</dbReference>
<dbReference type="InterPro" id="IPR000884">
    <property type="entry name" value="TSP1_rpt"/>
</dbReference>
<sequence>MKCLMVGERPGVRDGGWGAWSSWSKCSRTCGSGVAYAPCEIGAPSFRDVQCAEFNDWVFPEDGKVHQWIAYNLPENLKMSENPCALYCMSETNLVTSLRPKVVDGTTCYRGIRDICIGGVCKEIPCDLHMESTAVEDVCGVCRGDSTSCTLKQGTLSFMAQTRLKKITDIPTGARNIRVEETEPTKSRIVVRTKSTKTVLIDGNRLGMFDVPGSKAWLGMIRPRQEALNIPGPVTEDLVILVLPKENVTLKYSLGLKQRTPRKAEFSWDFVDWEKCSAGCGPGEQISKPRCIEKIGGLVDDKFCRNITKPDAKVRPCNQAPCIPRWIIGEWQGCTPCTSGCKRRRAVKCMRPVGRGEQDVDVIEDSYCQGPKPRESESCEAGRRRREDRSTADGKYGLSSARPSTLTRQNDFIKAAREPAKTPLSGVIVEDRHPNDLSVSARRTGNPTNLSCLIGTGYVNALPSKTTDLIPLDGLIRNSTKAYQDRSQIDKRSKNIPNREKERINVSKIKKSEVVIDKEDVRNLTLTIILERDERNVVTNFPKNFEPHPPENSTEFTLVGMDALRYIQRIQEEAAFF</sequence>
<dbReference type="PANTHER" id="PTHR13723">
    <property type="entry name" value="ADAMTS A DISINTEGRIN AND METALLOPROTEASE WITH THROMBOSPONDIN MOTIFS PROTEASE"/>
    <property type="match status" value="1"/>
</dbReference>
<dbReference type="PRINTS" id="PR01857">
    <property type="entry name" value="ADAMTSFAMILY"/>
</dbReference>
<dbReference type="GO" id="GO:0004222">
    <property type="term" value="F:metalloendopeptidase activity"/>
    <property type="evidence" value="ECO:0007669"/>
    <property type="project" value="TreeGrafter"/>
</dbReference>
<dbReference type="GO" id="GO:0030198">
    <property type="term" value="P:extracellular matrix organization"/>
    <property type="evidence" value="ECO:0007669"/>
    <property type="project" value="InterPro"/>
</dbReference>
<protein>
    <submittedName>
        <fullName evidence="7">A disintegrin and metalloproteinase with thrombospondin motifs 7-like protein</fullName>
    </submittedName>
</protein>
<reference evidence="7 8" key="1">
    <citation type="submission" date="2015-04" db="EMBL/GenBank/DDBJ databases">
        <title>Lasius niger genome sequencing.</title>
        <authorList>
            <person name="Konorov E.A."/>
            <person name="Nikitin M.A."/>
            <person name="Kirill M.V."/>
            <person name="Chang P."/>
        </authorList>
    </citation>
    <scope>NUCLEOTIDE SEQUENCE [LARGE SCALE GENOMIC DNA]</scope>
    <source>
        <tissue evidence="7">Whole</tissue>
    </source>
</reference>
<evidence type="ECO:0000313" key="8">
    <source>
        <dbReference type="Proteomes" id="UP000036403"/>
    </source>
</evidence>
<feature type="region of interest" description="Disordered" evidence="5">
    <location>
        <begin position="364"/>
        <end position="404"/>
    </location>
</feature>
<dbReference type="GO" id="GO:0006508">
    <property type="term" value="P:proteolysis"/>
    <property type="evidence" value="ECO:0007669"/>
    <property type="project" value="TreeGrafter"/>
</dbReference>
<name>A0A0J7NQF0_LASNI</name>
<dbReference type="SUPFAM" id="SSF82895">
    <property type="entry name" value="TSP-1 type 1 repeat"/>
    <property type="match status" value="2"/>
</dbReference>
<dbReference type="Gene3D" id="2.20.100.10">
    <property type="entry name" value="Thrombospondin type-1 (TSP1) repeat"/>
    <property type="match status" value="2"/>
</dbReference>
<gene>
    <name evidence="7" type="ORF">RF55_5169</name>
</gene>
<keyword evidence="3 4" id="KW-1015">Disulfide bond</keyword>
<dbReference type="InterPro" id="IPR010294">
    <property type="entry name" value="ADAMTS_spacer1"/>
</dbReference>
<dbReference type="GO" id="GO:0031012">
    <property type="term" value="C:extracellular matrix"/>
    <property type="evidence" value="ECO:0007669"/>
    <property type="project" value="TreeGrafter"/>
</dbReference>
<dbReference type="SMART" id="SM00209">
    <property type="entry name" value="TSP1"/>
    <property type="match status" value="3"/>
</dbReference>
<dbReference type="OrthoDB" id="412680at2759"/>
<dbReference type="Proteomes" id="UP000036403">
    <property type="component" value="Unassembled WGS sequence"/>
</dbReference>
<comment type="subcellular location">
    <subcellularLocation>
        <location evidence="1">Secreted</location>
    </subcellularLocation>
</comment>